<dbReference type="GO" id="GO:0046655">
    <property type="term" value="P:folic acid metabolic process"/>
    <property type="evidence" value="ECO:0007669"/>
    <property type="project" value="TreeGrafter"/>
</dbReference>
<evidence type="ECO:0000256" key="7">
    <source>
        <dbReference type="SAM" id="MobiDB-lite"/>
    </source>
</evidence>
<dbReference type="AlphaFoldDB" id="A0A8S1GRX9"/>
<accession>A0A8S1GRX9</accession>
<dbReference type="GO" id="GO:0005739">
    <property type="term" value="C:mitochondrion"/>
    <property type="evidence" value="ECO:0007669"/>
    <property type="project" value="TreeGrafter"/>
</dbReference>
<feature type="region of interest" description="Disordered" evidence="7">
    <location>
        <begin position="489"/>
        <end position="519"/>
    </location>
</feature>
<dbReference type="InterPro" id="IPR001796">
    <property type="entry name" value="DHFR_dom"/>
</dbReference>
<dbReference type="CDD" id="cd00209">
    <property type="entry name" value="DHFR"/>
    <property type="match status" value="1"/>
</dbReference>
<comment type="caution">
    <text evidence="9">The sequence shown here is derived from an EMBL/GenBank/DDBJ whole genome shotgun (WGS) entry which is preliminary data.</text>
</comment>
<evidence type="ECO:0000313" key="10">
    <source>
        <dbReference type="Proteomes" id="UP000835052"/>
    </source>
</evidence>
<dbReference type="GO" id="GO:0046654">
    <property type="term" value="P:tetrahydrofolate biosynthetic process"/>
    <property type="evidence" value="ECO:0007669"/>
    <property type="project" value="InterPro"/>
</dbReference>
<feature type="domain" description="DHFR" evidence="8">
    <location>
        <begin position="3"/>
        <end position="182"/>
    </location>
</feature>
<dbReference type="PANTHER" id="PTHR48069:SF3">
    <property type="entry name" value="DIHYDROFOLATE REDUCTASE"/>
    <property type="match status" value="1"/>
</dbReference>
<dbReference type="EC" id="1.5.1.3" evidence="2"/>
<dbReference type="Proteomes" id="UP000835052">
    <property type="component" value="Unassembled WGS sequence"/>
</dbReference>
<evidence type="ECO:0000259" key="8">
    <source>
        <dbReference type="PROSITE" id="PS51330"/>
    </source>
</evidence>
<feature type="compositionally biased region" description="Low complexity" evidence="7">
    <location>
        <begin position="195"/>
        <end position="211"/>
    </location>
</feature>
<dbReference type="PRINTS" id="PR00070">
    <property type="entry name" value="DHFR"/>
</dbReference>
<keyword evidence="5" id="KW-0560">Oxidoreductase</keyword>
<feature type="compositionally biased region" description="Basic and acidic residues" evidence="7">
    <location>
        <begin position="278"/>
        <end position="288"/>
    </location>
</feature>
<evidence type="ECO:0000256" key="3">
    <source>
        <dbReference type="ARBA" id="ARBA00022563"/>
    </source>
</evidence>
<dbReference type="InterPro" id="IPR012259">
    <property type="entry name" value="DHFR"/>
</dbReference>
<evidence type="ECO:0000256" key="6">
    <source>
        <dbReference type="ARBA" id="ARBA00048873"/>
    </source>
</evidence>
<feature type="region of interest" description="Disordered" evidence="7">
    <location>
        <begin position="697"/>
        <end position="720"/>
    </location>
</feature>
<feature type="compositionally biased region" description="Polar residues" evidence="7">
    <location>
        <begin position="697"/>
        <end position="707"/>
    </location>
</feature>
<dbReference type="PANTHER" id="PTHR48069">
    <property type="entry name" value="DIHYDROFOLATE REDUCTASE"/>
    <property type="match status" value="1"/>
</dbReference>
<feature type="compositionally biased region" description="Low complexity" evidence="7">
    <location>
        <begin position="506"/>
        <end position="517"/>
    </location>
</feature>
<dbReference type="InterPro" id="IPR036871">
    <property type="entry name" value="PX_dom_sf"/>
</dbReference>
<dbReference type="PROSITE" id="PS51330">
    <property type="entry name" value="DHFR_2"/>
    <property type="match status" value="1"/>
</dbReference>
<dbReference type="GO" id="GO:0004146">
    <property type="term" value="F:dihydrofolate reductase activity"/>
    <property type="evidence" value="ECO:0007669"/>
    <property type="project" value="UniProtKB-EC"/>
</dbReference>
<dbReference type="InterPro" id="IPR017925">
    <property type="entry name" value="DHFR_CS"/>
</dbReference>
<reference evidence="9" key="1">
    <citation type="submission" date="2020-10" db="EMBL/GenBank/DDBJ databases">
        <authorList>
            <person name="Kikuchi T."/>
        </authorList>
    </citation>
    <scope>NUCLEOTIDE SEQUENCE</scope>
    <source>
        <strain evidence="9">NKZ352</strain>
    </source>
</reference>
<dbReference type="SUPFAM" id="SSF53597">
    <property type="entry name" value="Dihydrofolate reductase-like"/>
    <property type="match status" value="1"/>
</dbReference>
<organism evidence="9 10">
    <name type="scientific">Caenorhabditis auriculariae</name>
    <dbReference type="NCBI Taxonomy" id="2777116"/>
    <lineage>
        <taxon>Eukaryota</taxon>
        <taxon>Metazoa</taxon>
        <taxon>Ecdysozoa</taxon>
        <taxon>Nematoda</taxon>
        <taxon>Chromadorea</taxon>
        <taxon>Rhabditida</taxon>
        <taxon>Rhabditina</taxon>
        <taxon>Rhabditomorpha</taxon>
        <taxon>Rhabditoidea</taxon>
        <taxon>Rhabditidae</taxon>
        <taxon>Peloderinae</taxon>
        <taxon>Caenorhabditis</taxon>
    </lineage>
</organism>
<dbReference type="GO" id="GO:0035091">
    <property type="term" value="F:phosphatidylinositol binding"/>
    <property type="evidence" value="ECO:0007669"/>
    <property type="project" value="InterPro"/>
</dbReference>
<protein>
    <recommendedName>
        <fullName evidence="2">dihydrofolate reductase</fullName>
        <ecNumber evidence="2">1.5.1.3</ecNumber>
    </recommendedName>
</protein>
<dbReference type="Gene3D" id="3.40.430.10">
    <property type="entry name" value="Dihydrofolate Reductase, subunit A"/>
    <property type="match status" value="1"/>
</dbReference>
<keyword evidence="4" id="KW-0521">NADP</keyword>
<evidence type="ECO:0000256" key="5">
    <source>
        <dbReference type="ARBA" id="ARBA00023002"/>
    </source>
</evidence>
<dbReference type="PROSITE" id="PS00075">
    <property type="entry name" value="DHFR_1"/>
    <property type="match status" value="1"/>
</dbReference>
<evidence type="ECO:0000256" key="2">
    <source>
        <dbReference type="ARBA" id="ARBA00012856"/>
    </source>
</evidence>
<dbReference type="EMBL" id="CAJGYM010000001">
    <property type="protein sequence ID" value="CAD6184480.1"/>
    <property type="molecule type" value="Genomic_DNA"/>
</dbReference>
<name>A0A8S1GRX9_9PELO</name>
<proteinExistence type="predicted"/>
<sequence>MRKMNLIVAMDKDGGIGKNGQLPWRLREDMKYFAKTTKDTNDKSKRNAVIMGRKCWDSIPQKFRPLPHRLNIVLSRSLPEKQSENLIICDDMKKVSEILASPPYANSIETLWNIGGCDVYKYAINNDLVDNLFVTFIKKSFDADVKLEDICFDNFHEVTDHEYFNIEQEEDGTTFKFGWKMVNNKGKKRGGGGDNSKSGSSHSGSTSGRLSNGERRRDHVHGNGLREHKEKEFARTAPSDDGGAYNHSEKTERESQRKYEKANGTFWQDAKNGSEVSETSRVKRNEKESQAPLVAVSSTASQTAFFTGDVILAYLEQTMWEKVEIICELVPLLSPVDLRLLASCVEAAVRANSQNVKHLESRANSAQPLLCFPQPSTSYSIAAGGTPSLFEILDALYTMIALLNPNNRRSAFQFARYVDSLVMAERQSHLSRIPQKEDQLRAIEMMGRVASACVHHPAFASNERLRFVVAREELRCEVEKLCDELELSDMTSNVPRESPELPKMRSTPSPTSPSQSPNAPLVPFSSMVFVYIRRFVGSQVEPNDQKNFHIQMIWSDGERTWTQRTREELKDLHYRLLDTFGDERKEVDALTTSMAASVQMAKEQGTAPSYFTESCASMATSVKGEEKSRSASTSVNSSNAEASSRRILPYFDYHADASSIVQYINDLSDLPARMMLSATMYEEFHATRMKTCDVQVSEKTNSRSVTRTPPVRRHSQPLSYPHTSSYAEQAMSYGVLPVQHMQVYQVVEPSCSNCAENHPFVFCNKPSFIEKQRESTDYKMDLSPIATPMQMPLPVGQQQQQIPHPFAIRRPPVSSSEVPLLDGFPINTTGFNQHSASR</sequence>
<dbReference type="InterPro" id="IPR024072">
    <property type="entry name" value="DHFR-like_dom_sf"/>
</dbReference>
<keyword evidence="3" id="KW-0554">One-carbon metabolism</keyword>
<dbReference type="GO" id="GO:0006730">
    <property type="term" value="P:one-carbon metabolic process"/>
    <property type="evidence" value="ECO:0007669"/>
    <property type="project" value="UniProtKB-KW"/>
</dbReference>
<feature type="compositionally biased region" description="Basic and acidic residues" evidence="7">
    <location>
        <begin position="212"/>
        <end position="234"/>
    </location>
</feature>
<dbReference type="OrthoDB" id="4664297at2759"/>
<evidence type="ECO:0000256" key="1">
    <source>
        <dbReference type="ARBA" id="ARBA00004903"/>
    </source>
</evidence>
<feature type="region of interest" description="Disordered" evidence="7">
    <location>
        <begin position="186"/>
        <end position="288"/>
    </location>
</feature>
<comment type="catalytic activity">
    <reaction evidence="6">
        <text>(6S)-5,6,7,8-tetrahydrofolate + NADP(+) = 7,8-dihydrofolate + NADPH + H(+)</text>
        <dbReference type="Rhea" id="RHEA:15009"/>
        <dbReference type="ChEBI" id="CHEBI:15378"/>
        <dbReference type="ChEBI" id="CHEBI:57451"/>
        <dbReference type="ChEBI" id="CHEBI:57453"/>
        <dbReference type="ChEBI" id="CHEBI:57783"/>
        <dbReference type="ChEBI" id="CHEBI:58349"/>
        <dbReference type="EC" id="1.5.1.3"/>
    </reaction>
</comment>
<dbReference type="GO" id="GO:0050661">
    <property type="term" value="F:NADP binding"/>
    <property type="evidence" value="ECO:0007669"/>
    <property type="project" value="InterPro"/>
</dbReference>
<dbReference type="GO" id="GO:0046452">
    <property type="term" value="P:dihydrofolate metabolic process"/>
    <property type="evidence" value="ECO:0007669"/>
    <property type="project" value="TreeGrafter"/>
</dbReference>
<feature type="compositionally biased region" description="Basic and acidic residues" evidence="7">
    <location>
        <begin position="247"/>
        <end position="261"/>
    </location>
</feature>
<evidence type="ECO:0000313" key="9">
    <source>
        <dbReference type="EMBL" id="CAD6184480.1"/>
    </source>
</evidence>
<dbReference type="Pfam" id="PF00186">
    <property type="entry name" value="DHFR_1"/>
    <property type="match status" value="1"/>
</dbReference>
<comment type="pathway">
    <text evidence="1">Cofactor biosynthesis; tetrahydrofolate biosynthesis; 5,6,7,8-tetrahydrofolate from 7,8-dihydrofolate: step 1/1.</text>
</comment>
<keyword evidence="10" id="KW-1185">Reference proteome</keyword>
<gene>
    <name evidence="9" type="ORF">CAUJ_LOCUS399</name>
</gene>
<dbReference type="Gene3D" id="3.30.1520.10">
    <property type="entry name" value="Phox-like domain"/>
    <property type="match status" value="1"/>
</dbReference>
<evidence type="ECO:0000256" key="4">
    <source>
        <dbReference type="ARBA" id="ARBA00022857"/>
    </source>
</evidence>